<keyword evidence="6 9" id="KW-0238">DNA-binding</keyword>
<reference evidence="13" key="1">
    <citation type="submission" date="2016-10" db="EMBL/GenBank/DDBJ databases">
        <authorList>
            <person name="Varghese N."/>
            <person name="Submissions S."/>
        </authorList>
    </citation>
    <scope>NUCLEOTIDE SEQUENCE [LARGE SCALE GENOMIC DNA]</scope>
    <source>
        <strain evidence="13">CGMCC 1.8946</strain>
    </source>
</reference>
<evidence type="ECO:0000259" key="10">
    <source>
        <dbReference type="PROSITE" id="PS50110"/>
    </source>
</evidence>
<dbReference type="GO" id="GO:0032993">
    <property type="term" value="C:protein-DNA complex"/>
    <property type="evidence" value="ECO:0007669"/>
    <property type="project" value="TreeGrafter"/>
</dbReference>
<dbReference type="InterPro" id="IPR039420">
    <property type="entry name" value="WalR-like"/>
</dbReference>
<evidence type="ECO:0000256" key="5">
    <source>
        <dbReference type="ARBA" id="ARBA00023015"/>
    </source>
</evidence>
<dbReference type="Proteomes" id="UP000198601">
    <property type="component" value="Unassembled WGS sequence"/>
</dbReference>
<dbReference type="Gene3D" id="6.10.250.690">
    <property type="match status" value="1"/>
</dbReference>
<evidence type="ECO:0000256" key="3">
    <source>
        <dbReference type="ARBA" id="ARBA00022553"/>
    </source>
</evidence>
<dbReference type="Pfam" id="PF00072">
    <property type="entry name" value="Response_reg"/>
    <property type="match status" value="1"/>
</dbReference>
<evidence type="ECO:0000313" key="12">
    <source>
        <dbReference type="EMBL" id="SCW79594.1"/>
    </source>
</evidence>
<dbReference type="AlphaFoldDB" id="A0A1G4TDV5"/>
<evidence type="ECO:0000256" key="6">
    <source>
        <dbReference type="ARBA" id="ARBA00023125"/>
    </source>
</evidence>
<dbReference type="SMART" id="SM00862">
    <property type="entry name" value="Trans_reg_C"/>
    <property type="match status" value="1"/>
</dbReference>
<dbReference type="SUPFAM" id="SSF46894">
    <property type="entry name" value="C-terminal effector domain of the bipartite response regulators"/>
    <property type="match status" value="1"/>
</dbReference>
<dbReference type="STRING" id="624147.SAMN04487970_104923"/>
<evidence type="ECO:0000256" key="7">
    <source>
        <dbReference type="ARBA" id="ARBA00023163"/>
    </source>
</evidence>
<keyword evidence="13" id="KW-1185">Reference proteome</keyword>
<dbReference type="SMART" id="SM00448">
    <property type="entry name" value="REC"/>
    <property type="match status" value="1"/>
</dbReference>
<sequence length="259" mass="29259">MFILFLGPGYYFDAVVKRMTEQTVLVVEDDPEIREVIRLYLEKNNYRVLLATSGEEALQIAEAERPDLAILDVLLPGRNGFEVCRELRAVSPVPILFLSCKKDEADKIAGLNLGGDDYITKPFSPNELMARVRAHLRRPHLAAAEQAGGQPDKLVVGHLRIDRLSRVVRVNGQEVTLSRKEFDLLSFLASRPEQTFSHEQLFREIWGQESFNDTRTIIVHVSNLRKKIEPDPSSPKYIINVHGVGYKFIAGGESHALKL</sequence>
<feature type="DNA-binding region" description="OmpR/PhoB-type" evidence="9">
    <location>
        <begin position="151"/>
        <end position="250"/>
    </location>
</feature>
<dbReference type="SUPFAM" id="SSF52172">
    <property type="entry name" value="CheY-like"/>
    <property type="match status" value="1"/>
</dbReference>
<dbReference type="PANTHER" id="PTHR48111:SF1">
    <property type="entry name" value="TWO-COMPONENT RESPONSE REGULATOR ORR33"/>
    <property type="match status" value="1"/>
</dbReference>
<dbReference type="InterPro" id="IPR016032">
    <property type="entry name" value="Sig_transdc_resp-reg_C-effctor"/>
</dbReference>
<gene>
    <name evidence="12" type="ORF">SAMN04487970_104923</name>
</gene>
<protein>
    <submittedName>
        <fullName evidence="12">DNA-binding response regulator, OmpR family, contains REC and winged-helix (WHTH) domain</fullName>
    </submittedName>
</protein>
<keyword evidence="2" id="KW-0963">Cytoplasm</keyword>
<evidence type="ECO:0000256" key="4">
    <source>
        <dbReference type="ARBA" id="ARBA00023012"/>
    </source>
</evidence>
<organism evidence="12 13">
    <name type="scientific">Paenibacillus tianmuensis</name>
    <dbReference type="NCBI Taxonomy" id="624147"/>
    <lineage>
        <taxon>Bacteria</taxon>
        <taxon>Bacillati</taxon>
        <taxon>Bacillota</taxon>
        <taxon>Bacilli</taxon>
        <taxon>Bacillales</taxon>
        <taxon>Paenibacillaceae</taxon>
        <taxon>Paenibacillus</taxon>
    </lineage>
</organism>
<dbReference type="InterPro" id="IPR001789">
    <property type="entry name" value="Sig_transdc_resp-reg_receiver"/>
</dbReference>
<dbReference type="GO" id="GO:0045893">
    <property type="term" value="P:positive regulation of DNA-templated transcription"/>
    <property type="evidence" value="ECO:0007669"/>
    <property type="project" value="UniProtKB-ARBA"/>
</dbReference>
<feature type="domain" description="OmpR/PhoB-type" evidence="11">
    <location>
        <begin position="151"/>
        <end position="250"/>
    </location>
</feature>
<evidence type="ECO:0000256" key="2">
    <source>
        <dbReference type="ARBA" id="ARBA00022490"/>
    </source>
</evidence>
<dbReference type="EMBL" id="FMTT01000049">
    <property type="protein sequence ID" value="SCW79594.1"/>
    <property type="molecule type" value="Genomic_DNA"/>
</dbReference>
<evidence type="ECO:0000259" key="11">
    <source>
        <dbReference type="PROSITE" id="PS51755"/>
    </source>
</evidence>
<dbReference type="PROSITE" id="PS51755">
    <property type="entry name" value="OMPR_PHOB"/>
    <property type="match status" value="1"/>
</dbReference>
<dbReference type="CDD" id="cd00383">
    <property type="entry name" value="trans_reg_C"/>
    <property type="match status" value="1"/>
</dbReference>
<keyword evidence="4" id="KW-0902">Two-component regulatory system</keyword>
<comment type="subcellular location">
    <subcellularLocation>
        <location evidence="1">Cytoplasm</location>
    </subcellularLocation>
</comment>
<proteinExistence type="predicted"/>
<dbReference type="InterPro" id="IPR036388">
    <property type="entry name" value="WH-like_DNA-bd_sf"/>
</dbReference>
<feature type="modified residue" description="4-aspartylphosphate" evidence="8">
    <location>
        <position position="72"/>
    </location>
</feature>
<dbReference type="InterPro" id="IPR011006">
    <property type="entry name" value="CheY-like_superfamily"/>
</dbReference>
<dbReference type="InterPro" id="IPR001867">
    <property type="entry name" value="OmpR/PhoB-type_DNA-bd"/>
</dbReference>
<feature type="domain" description="Response regulatory" evidence="10">
    <location>
        <begin position="23"/>
        <end position="136"/>
    </location>
</feature>
<dbReference type="FunFam" id="1.10.10.10:FF:000018">
    <property type="entry name" value="DNA-binding response regulator ResD"/>
    <property type="match status" value="1"/>
</dbReference>
<evidence type="ECO:0000256" key="1">
    <source>
        <dbReference type="ARBA" id="ARBA00004496"/>
    </source>
</evidence>
<dbReference type="GO" id="GO:0005829">
    <property type="term" value="C:cytosol"/>
    <property type="evidence" value="ECO:0007669"/>
    <property type="project" value="TreeGrafter"/>
</dbReference>
<dbReference type="PANTHER" id="PTHR48111">
    <property type="entry name" value="REGULATOR OF RPOS"/>
    <property type="match status" value="1"/>
</dbReference>
<dbReference type="Gene3D" id="1.10.10.10">
    <property type="entry name" value="Winged helix-like DNA-binding domain superfamily/Winged helix DNA-binding domain"/>
    <property type="match status" value="1"/>
</dbReference>
<dbReference type="PROSITE" id="PS50110">
    <property type="entry name" value="RESPONSE_REGULATORY"/>
    <property type="match status" value="1"/>
</dbReference>
<dbReference type="CDD" id="cd17574">
    <property type="entry name" value="REC_OmpR"/>
    <property type="match status" value="1"/>
</dbReference>
<evidence type="ECO:0000256" key="9">
    <source>
        <dbReference type="PROSITE-ProRule" id="PRU01091"/>
    </source>
</evidence>
<dbReference type="Pfam" id="PF00486">
    <property type="entry name" value="Trans_reg_C"/>
    <property type="match status" value="1"/>
</dbReference>
<dbReference type="FunFam" id="3.40.50.2300:FF:000021">
    <property type="entry name" value="Two-component system response regulator KdpE"/>
    <property type="match status" value="1"/>
</dbReference>
<accession>A0A1G4TDV5</accession>
<keyword evidence="5" id="KW-0805">Transcription regulation</keyword>
<dbReference type="GO" id="GO:0042802">
    <property type="term" value="F:identical protein binding"/>
    <property type="evidence" value="ECO:0007669"/>
    <property type="project" value="UniProtKB-ARBA"/>
</dbReference>
<keyword evidence="3 8" id="KW-0597">Phosphoprotein</keyword>
<dbReference type="GO" id="GO:0000987">
    <property type="term" value="F:cis-regulatory region sequence-specific DNA binding"/>
    <property type="evidence" value="ECO:0007669"/>
    <property type="project" value="UniProtKB-ARBA"/>
</dbReference>
<evidence type="ECO:0000256" key="8">
    <source>
        <dbReference type="PROSITE-ProRule" id="PRU00169"/>
    </source>
</evidence>
<dbReference type="GO" id="GO:0000156">
    <property type="term" value="F:phosphorelay response regulator activity"/>
    <property type="evidence" value="ECO:0007669"/>
    <property type="project" value="TreeGrafter"/>
</dbReference>
<dbReference type="Gene3D" id="3.40.50.2300">
    <property type="match status" value="1"/>
</dbReference>
<keyword evidence="7" id="KW-0804">Transcription</keyword>
<evidence type="ECO:0000313" key="13">
    <source>
        <dbReference type="Proteomes" id="UP000198601"/>
    </source>
</evidence>
<name>A0A1G4TDV5_9BACL</name>